<reference evidence="1 2" key="1">
    <citation type="submission" date="2014-05" db="EMBL/GenBank/DDBJ databases">
        <title>De novo Genome Sequence of Spirocheata sp.</title>
        <authorList>
            <person name="Shivani Y."/>
            <person name="Subhash Y."/>
            <person name="Tushar L."/>
            <person name="Sasikala C."/>
            <person name="Ramana C.V."/>
        </authorList>
    </citation>
    <scope>NUCLEOTIDE SEQUENCE [LARGE SCALE GENOMIC DNA]</scope>
    <source>
        <strain evidence="1 2">JC230</strain>
    </source>
</reference>
<proteinExistence type="predicted"/>
<name>A0A098QWH6_9SPIO</name>
<dbReference type="EMBL" id="JNUP01000072">
    <property type="protein sequence ID" value="KGE70802.1"/>
    <property type="molecule type" value="Genomic_DNA"/>
</dbReference>
<organism evidence="1 2">
    <name type="scientific">Spirochaeta lutea</name>
    <dbReference type="NCBI Taxonomy" id="1480694"/>
    <lineage>
        <taxon>Bacteria</taxon>
        <taxon>Pseudomonadati</taxon>
        <taxon>Spirochaetota</taxon>
        <taxon>Spirochaetia</taxon>
        <taxon>Spirochaetales</taxon>
        <taxon>Spirochaetaceae</taxon>
        <taxon>Spirochaeta</taxon>
    </lineage>
</organism>
<dbReference type="AlphaFoldDB" id="A0A098QWH6"/>
<evidence type="ECO:0000313" key="1">
    <source>
        <dbReference type="EMBL" id="KGE70802.1"/>
    </source>
</evidence>
<evidence type="ECO:0000313" key="2">
    <source>
        <dbReference type="Proteomes" id="UP000029692"/>
    </source>
</evidence>
<protein>
    <submittedName>
        <fullName evidence="1">Uncharacterized protein</fullName>
    </submittedName>
</protein>
<dbReference type="Proteomes" id="UP000029692">
    <property type="component" value="Unassembled WGS sequence"/>
</dbReference>
<keyword evidence="2" id="KW-1185">Reference proteome</keyword>
<sequence length="241" mass="26236">MDNKRRFIAQLNYPMKKHSIVNPGLMGLILVLALAGCSSEGSLSSLTQTVRNSITSGVEAVGESTRGVPAVGLAEAPLHRAQGPQIAQDSLAPHQTTDIYIGMSKAELLALYPRAKETTASTIELQDAAFDVSGVWTFSFRDNKLSWFVFNGYNQDITSDSFTRTLKTAETLIDSYTAILGLPGQISRGISVFKDPRIQRHQGYQVISAQWNTPKGKIVVDFSFLGEGNDYSFLVTLQASA</sequence>
<accession>A0A098QWH6</accession>
<comment type="caution">
    <text evidence="1">The sequence shown here is derived from an EMBL/GenBank/DDBJ whole genome shotgun (WGS) entry which is preliminary data.</text>
</comment>
<gene>
    <name evidence="1" type="ORF">DC28_15040</name>
</gene>